<comment type="caution">
    <text evidence="2">The sequence shown here is derived from an EMBL/GenBank/DDBJ whole genome shotgun (WGS) entry which is preliminary data.</text>
</comment>
<dbReference type="EMBL" id="JAKLTY010000012">
    <property type="protein sequence ID" value="MCG2628846.1"/>
    <property type="molecule type" value="Genomic_DNA"/>
</dbReference>
<evidence type="ECO:0000313" key="2">
    <source>
        <dbReference type="EMBL" id="MCG2628846.1"/>
    </source>
</evidence>
<dbReference type="Proteomes" id="UP001139054">
    <property type="component" value="Unassembled WGS sequence"/>
</dbReference>
<organism evidence="2 3">
    <name type="scientific">Bradyrhizobium zhengyangense</name>
    <dbReference type="NCBI Taxonomy" id="2911009"/>
    <lineage>
        <taxon>Bacteria</taxon>
        <taxon>Pseudomonadati</taxon>
        <taxon>Pseudomonadota</taxon>
        <taxon>Alphaproteobacteria</taxon>
        <taxon>Hyphomicrobiales</taxon>
        <taxon>Nitrobacteraceae</taxon>
        <taxon>Bradyrhizobium</taxon>
    </lineage>
</organism>
<accession>A0A9X1U9K5</accession>
<protein>
    <submittedName>
        <fullName evidence="2">Uncharacterized protein</fullName>
    </submittedName>
</protein>
<gene>
    <name evidence="2" type="ORF">L6654_19605</name>
</gene>
<evidence type="ECO:0000256" key="1">
    <source>
        <dbReference type="SAM" id="MobiDB-lite"/>
    </source>
</evidence>
<dbReference type="AlphaFoldDB" id="A0A9X1U9K5"/>
<sequence length="202" mass="22007">MPKHEYRDARVEAEPLLRAAGVRPSAILEFLDQFAPQFVHVYDPVDEKSELVYRGTDPAWRGLSLAEAIATLKDTRPHYFYAEAPEIEQLAEAAFGASPSLTARGKLRKELGTDAAYRELAEQWGSDGVSLKPGARPGSTQAKQKQDQKTDAAEVRNNPWHPSWRGADRVAAQTSIIRTSTKLAAGLAKAAGVTLAGTPLRS</sequence>
<feature type="compositionally biased region" description="Basic and acidic residues" evidence="1">
    <location>
        <begin position="144"/>
        <end position="154"/>
    </location>
</feature>
<name>A0A9X1U9K5_9BRAD</name>
<reference evidence="2" key="1">
    <citation type="submission" date="2022-01" db="EMBL/GenBank/DDBJ databases">
        <title>Genome sequnece data of strain Bradyrhizobium sp. nov.</title>
        <authorList>
            <person name="Zhang J."/>
        </authorList>
    </citation>
    <scope>NUCLEOTIDE SEQUENCE</scope>
    <source>
        <strain evidence="2">WYCCWR 13023</strain>
    </source>
</reference>
<evidence type="ECO:0000313" key="3">
    <source>
        <dbReference type="Proteomes" id="UP001139054"/>
    </source>
</evidence>
<proteinExistence type="predicted"/>
<feature type="region of interest" description="Disordered" evidence="1">
    <location>
        <begin position="127"/>
        <end position="167"/>
    </location>
</feature>
<dbReference type="RefSeq" id="WP_237890772.1">
    <property type="nucleotide sequence ID" value="NZ_JAKLTY010000012.1"/>
</dbReference>